<dbReference type="NCBIfam" id="TIGR00174">
    <property type="entry name" value="miaA"/>
    <property type="match status" value="1"/>
</dbReference>
<dbReference type="FunFam" id="1.10.20.140:FF:000001">
    <property type="entry name" value="tRNA dimethylallyltransferase"/>
    <property type="match status" value="1"/>
</dbReference>
<keyword evidence="5 10" id="KW-0819">tRNA processing</keyword>
<dbReference type="InterPro" id="IPR039657">
    <property type="entry name" value="Dimethylallyltransferase"/>
</dbReference>
<feature type="site" description="Interaction with substrate tRNA" evidence="10">
    <location>
        <position position="131"/>
    </location>
</feature>
<feature type="region of interest" description="Interaction with substrate tRNA" evidence="10">
    <location>
        <begin position="43"/>
        <end position="46"/>
    </location>
</feature>
<keyword evidence="8 10" id="KW-0460">Magnesium</keyword>
<dbReference type="Proteomes" id="UP000232638">
    <property type="component" value="Chromosome"/>
</dbReference>
<accession>A0A2K8U9H8</accession>
<keyword evidence="6 10" id="KW-0547">Nucleotide-binding</keyword>
<dbReference type="SUPFAM" id="SSF52540">
    <property type="entry name" value="P-loop containing nucleoside triphosphate hydrolases"/>
    <property type="match status" value="1"/>
</dbReference>
<evidence type="ECO:0000256" key="12">
    <source>
        <dbReference type="RuleBase" id="RU003784"/>
    </source>
</evidence>
<dbReference type="PANTHER" id="PTHR11088:SF60">
    <property type="entry name" value="TRNA DIMETHYLALLYLTRANSFERASE"/>
    <property type="match status" value="1"/>
</dbReference>
<dbReference type="Pfam" id="PF01715">
    <property type="entry name" value="IPPT"/>
    <property type="match status" value="1"/>
</dbReference>
<evidence type="ECO:0000256" key="7">
    <source>
        <dbReference type="ARBA" id="ARBA00022840"/>
    </source>
</evidence>
<feature type="binding site" evidence="10">
    <location>
        <begin position="18"/>
        <end position="25"/>
    </location>
    <ligand>
        <name>ATP</name>
        <dbReference type="ChEBI" id="CHEBI:30616"/>
    </ligand>
</feature>
<comment type="subunit">
    <text evidence="10">Monomer.</text>
</comment>
<dbReference type="Gene3D" id="1.10.20.140">
    <property type="match status" value="1"/>
</dbReference>
<evidence type="ECO:0000256" key="3">
    <source>
        <dbReference type="ARBA" id="ARBA00005842"/>
    </source>
</evidence>
<evidence type="ECO:0000256" key="5">
    <source>
        <dbReference type="ARBA" id="ARBA00022694"/>
    </source>
</evidence>
<dbReference type="InterPro" id="IPR027417">
    <property type="entry name" value="P-loop_NTPase"/>
</dbReference>
<dbReference type="EMBL" id="CP020370">
    <property type="protein sequence ID" value="AUB82248.1"/>
    <property type="molecule type" value="Genomic_DNA"/>
</dbReference>
<evidence type="ECO:0000256" key="10">
    <source>
        <dbReference type="HAMAP-Rule" id="MF_00185"/>
    </source>
</evidence>
<feature type="site" description="Interaction with substrate tRNA" evidence="10">
    <location>
        <position position="109"/>
    </location>
</feature>
<evidence type="ECO:0000313" key="14">
    <source>
        <dbReference type="EMBL" id="AUB82248.1"/>
    </source>
</evidence>
<keyword evidence="15" id="KW-1185">Reference proteome</keyword>
<dbReference type="Gene3D" id="3.40.50.300">
    <property type="entry name" value="P-loop containing nucleotide triphosphate hydrolases"/>
    <property type="match status" value="1"/>
</dbReference>
<dbReference type="AlphaFoldDB" id="A0A2K8U9H8"/>
<keyword evidence="4 10" id="KW-0808">Transferase</keyword>
<protein>
    <recommendedName>
        <fullName evidence="10">tRNA dimethylallyltransferase</fullName>
        <ecNumber evidence="10">2.5.1.75</ecNumber>
    </recommendedName>
    <alternativeName>
        <fullName evidence="10">Dimethylallyl diphosphate:tRNA dimethylallyltransferase</fullName>
        <shortName evidence="10">DMAPP:tRNA dimethylallyltransferase</shortName>
        <shortName evidence="10">DMATase</shortName>
    </alternativeName>
    <alternativeName>
        <fullName evidence="10">Isopentenyl-diphosphate:tRNA isopentenyltransferase</fullName>
        <shortName evidence="10">IPP transferase</shortName>
        <shortName evidence="10">IPPT</shortName>
        <shortName evidence="10">IPTase</shortName>
    </alternativeName>
</protein>
<evidence type="ECO:0000256" key="4">
    <source>
        <dbReference type="ARBA" id="ARBA00022679"/>
    </source>
</evidence>
<comment type="cofactor">
    <cofactor evidence="1 10">
        <name>Mg(2+)</name>
        <dbReference type="ChEBI" id="CHEBI:18420"/>
    </cofactor>
</comment>
<sequence length="320" mass="34914">MDSSPAPDPRPLAILLMGPTAAGKTELAVELVRRLPCAIVSVDSAMIYRGLDIGTAKPGPAVLAAAPHRLIDILDPCESYSTARFRTEALAAMGEISAGGGIPLLVGGTMLYFRGLQQGLARLPDADAPIRAALLAEGERLGWAALHRRLSLVDPPTAALVHPNDPQRIQRALEVYAVTGEPMSTLIGRGNAEGGDLPYRLLKLVRSPTDRQTLHGRIERRFRAMLEQGLVAEVQGLWARGDLTTELPSMRCVGYRQVLKFLLGEYSFDEMLHRGIIATRQLAKRQFTWLRAEADCHWLADEGEPLARALALIAARRDRP</sequence>
<comment type="similarity">
    <text evidence="3 10 13">Belongs to the IPP transferase family.</text>
</comment>
<evidence type="ECO:0000256" key="6">
    <source>
        <dbReference type="ARBA" id="ARBA00022741"/>
    </source>
</evidence>
<comment type="function">
    <text evidence="2 10 12">Catalyzes the transfer of a dimethylallyl group onto the adenine at position 37 in tRNAs that read codons beginning with uridine, leading to the formation of N6-(dimethylallyl)adenosine (i(6)A).</text>
</comment>
<evidence type="ECO:0000256" key="1">
    <source>
        <dbReference type="ARBA" id="ARBA00001946"/>
    </source>
</evidence>
<evidence type="ECO:0000256" key="13">
    <source>
        <dbReference type="RuleBase" id="RU003785"/>
    </source>
</evidence>
<dbReference type="RefSeq" id="WP_100919985.1">
    <property type="nucleotide sequence ID" value="NZ_CP020370.1"/>
</dbReference>
<comment type="caution">
    <text evidence="10">Lacks conserved residue(s) required for the propagation of feature annotation.</text>
</comment>
<gene>
    <name evidence="10" type="primary">miaA</name>
    <name evidence="14" type="ORF">THSYN_15685</name>
</gene>
<feature type="binding site" evidence="10">
    <location>
        <begin position="20"/>
        <end position="25"/>
    </location>
    <ligand>
        <name>substrate</name>
    </ligand>
</feature>
<proteinExistence type="inferred from homology"/>
<name>A0A2K8U9H8_9GAMM</name>
<evidence type="ECO:0000256" key="9">
    <source>
        <dbReference type="ARBA" id="ARBA00049563"/>
    </source>
</evidence>
<dbReference type="InterPro" id="IPR018022">
    <property type="entry name" value="IPT"/>
</dbReference>
<comment type="catalytic activity">
    <reaction evidence="9 10 11">
        <text>adenosine(37) in tRNA + dimethylallyl diphosphate = N(6)-dimethylallyladenosine(37) in tRNA + diphosphate</text>
        <dbReference type="Rhea" id="RHEA:26482"/>
        <dbReference type="Rhea" id="RHEA-COMP:10162"/>
        <dbReference type="Rhea" id="RHEA-COMP:10375"/>
        <dbReference type="ChEBI" id="CHEBI:33019"/>
        <dbReference type="ChEBI" id="CHEBI:57623"/>
        <dbReference type="ChEBI" id="CHEBI:74411"/>
        <dbReference type="ChEBI" id="CHEBI:74415"/>
        <dbReference type="EC" id="2.5.1.75"/>
    </reaction>
</comment>
<evidence type="ECO:0000256" key="11">
    <source>
        <dbReference type="RuleBase" id="RU003783"/>
    </source>
</evidence>
<dbReference type="EC" id="2.5.1.75" evidence="10"/>
<dbReference type="GO" id="GO:0052381">
    <property type="term" value="F:tRNA dimethylallyltransferase activity"/>
    <property type="evidence" value="ECO:0007669"/>
    <property type="project" value="UniProtKB-UniRule"/>
</dbReference>
<dbReference type="KEGG" id="tsy:THSYN_15685"/>
<evidence type="ECO:0000313" key="15">
    <source>
        <dbReference type="Proteomes" id="UP000232638"/>
    </source>
</evidence>
<dbReference type="OrthoDB" id="9776390at2"/>
<evidence type="ECO:0000256" key="2">
    <source>
        <dbReference type="ARBA" id="ARBA00003213"/>
    </source>
</evidence>
<feature type="region of interest" description="Interaction with substrate tRNA" evidence="10">
    <location>
        <begin position="251"/>
        <end position="256"/>
    </location>
</feature>
<dbReference type="HAMAP" id="MF_00185">
    <property type="entry name" value="IPP_trans"/>
    <property type="match status" value="1"/>
</dbReference>
<reference evidence="14 15" key="1">
    <citation type="submission" date="2017-03" db="EMBL/GenBank/DDBJ databases">
        <title>Complete genome sequence of Candidatus 'Thiodictyon syntrophicum' sp. nov. strain Cad16T, a photolithoautotroph purple sulfur bacterium isolated from an alpine meromictic lake.</title>
        <authorList>
            <person name="Luedin S.M."/>
            <person name="Pothier J.F."/>
            <person name="Danza F."/>
            <person name="Storelli N."/>
            <person name="Wittwer M."/>
            <person name="Tonolla M."/>
        </authorList>
    </citation>
    <scope>NUCLEOTIDE SEQUENCE [LARGE SCALE GENOMIC DNA]</scope>
    <source>
        <strain evidence="14 15">Cad16T</strain>
    </source>
</reference>
<keyword evidence="7 10" id="KW-0067">ATP-binding</keyword>
<organism evidence="14 15">
    <name type="scientific">Candidatus Thiodictyon syntrophicum</name>
    <dbReference type="NCBI Taxonomy" id="1166950"/>
    <lineage>
        <taxon>Bacteria</taxon>
        <taxon>Pseudomonadati</taxon>
        <taxon>Pseudomonadota</taxon>
        <taxon>Gammaproteobacteria</taxon>
        <taxon>Chromatiales</taxon>
        <taxon>Chromatiaceae</taxon>
        <taxon>Thiodictyon</taxon>
    </lineage>
</organism>
<dbReference type="GO" id="GO:0006400">
    <property type="term" value="P:tRNA modification"/>
    <property type="evidence" value="ECO:0007669"/>
    <property type="project" value="TreeGrafter"/>
</dbReference>
<evidence type="ECO:0000256" key="8">
    <source>
        <dbReference type="ARBA" id="ARBA00022842"/>
    </source>
</evidence>
<feature type="region of interest" description="Interaction with substrate tRNA" evidence="10">
    <location>
        <begin position="167"/>
        <end position="171"/>
    </location>
</feature>
<dbReference type="GO" id="GO:0005524">
    <property type="term" value="F:ATP binding"/>
    <property type="evidence" value="ECO:0007669"/>
    <property type="project" value="UniProtKB-UniRule"/>
</dbReference>
<dbReference type="PANTHER" id="PTHR11088">
    <property type="entry name" value="TRNA DIMETHYLALLYLTRANSFERASE"/>
    <property type="match status" value="1"/>
</dbReference>